<dbReference type="Gene3D" id="3.30.70.100">
    <property type="match status" value="2"/>
</dbReference>
<dbReference type="NCBIfam" id="TIGR01494">
    <property type="entry name" value="ATPase_P-type"/>
    <property type="match status" value="1"/>
</dbReference>
<protein>
    <recommendedName>
        <fullName evidence="13">Cd(2+)-exporting ATPase</fullName>
        <ecNumber evidence="13">7.2.2.21</ecNumber>
    </recommendedName>
</protein>
<dbReference type="PRINTS" id="PR00941">
    <property type="entry name" value="CDATPASE"/>
</dbReference>
<dbReference type="GO" id="GO:0046872">
    <property type="term" value="F:metal ion binding"/>
    <property type="evidence" value="ECO:0007669"/>
    <property type="project" value="UniProtKB-KW"/>
</dbReference>
<keyword evidence="4" id="KW-0104">Cadmium</keyword>
<dbReference type="SUPFAM" id="SSF55008">
    <property type="entry name" value="HMA, heavy metal-associated domain"/>
    <property type="match status" value="2"/>
</dbReference>
<dbReference type="InterPro" id="IPR027256">
    <property type="entry name" value="P-typ_ATPase_IB"/>
</dbReference>
<feature type="transmembrane region" description="Helical" evidence="15">
    <location>
        <begin position="443"/>
        <end position="465"/>
    </location>
</feature>
<dbReference type="InterPro" id="IPR036163">
    <property type="entry name" value="HMA_dom_sf"/>
</dbReference>
<dbReference type="InterPro" id="IPR001757">
    <property type="entry name" value="P_typ_ATPase"/>
</dbReference>
<dbReference type="PANTHER" id="PTHR48085:SF5">
    <property type="entry name" value="CADMIUM_ZINC-TRANSPORTING ATPASE HMA4-RELATED"/>
    <property type="match status" value="1"/>
</dbReference>
<evidence type="ECO:0000313" key="18">
    <source>
        <dbReference type="Proteomes" id="UP000241201"/>
    </source>
</evidence>
<dbReference type="EC" id="7.2.2.21" evidence="13"/>
<keyword evidence="18" id="KW-1185">Reference proteome</keyword>
<dbReference type="InterPro" id="IPR008250">
    <property type="entry name" value="ATPase_P-typ_transduc_dom_A_sf"/>
</dbReference>
<dbReference type="SFLD" id="SFLDG00002">
    <property type="entry name" value="C1.7:_P-type_atpase_like"/>
    <property type="match status" value="1"/>
</dbReference>
<dbReference type="GeneID" id="77470134"/>
<dbReference type="InterPro" id="IPR023298">
    <property type="entry name" value="ATPase_P-typ_TM_dom_sf"/>
</dbReference>
<evidence type="ECO:0000256" key="4">
    <source>
        <dbReference type="ARBA" id="ARBA00022539"/>
    </source>
</evidence>
<feature type="transmembrane region" description="Helical" evidence="15">
    <location>
        <begin position="771"/>
        <end position="790"/>
    </location>
</feature>
<dbReference type="InterPro" id="IPR051014">
    <property type="entry name" value="Cation_Transport_ATPase_IB"/>
</dbReference>
<name>A0A2T3G2P6_9FIRM</name>
<gene>
    <name evidence="17" type="primary">cadA</name>
    <name evidence="17" type="ORF">C7U55_03315</name>
</gene>
<keyword evidence="8 15" id="KW-0547">Nucleotide-binding</keyword>
<evidence type="ECO:0000256" key="8">
    <source>
        <dbReference type="ARBA" id="ARBA00022741"/>
    </source>
</evidence>
<dbReference type="Gene3D" id="3.40.1110.10">
    <property type="entry name" value="Calcium-transporting ATPase, cytoplasmic domain N"/>
    <property type="match status" value="1"/>
</dbReference>
<evidence type="ECO:0000313" key="17">
    <source>
        <dbReference type="EMBL" id="PST41820.1"/>
    </source>
</evidence>
<keyword evidence="12 15" id="KW-0472">Membrane</keyword>
<keyword evidence="3 15" id="KW-1003">Cell membrane</keyword>
<reference evidence="18" key="1">
    <citation type="submission" date="2018-03" db="EMBL/GenBank/DDBJ databases">
        <title>Lachnoclostridium SNUG30370 gen.nov., sp.nov., isolated from human faeces.</title>
        <authorList>
            <person name="Seo B."/>
            <person name="Jeon K."/>
            <person name="Ko G."/>
        </authorList>
    </citation>
    <scope>NUCLEOTIDE SEQUENCE [LARGE SCALE GENOMIC DNA]</scope>
    <source>
        <strain evidence="18">SNUG30370</strain>
    </source>
</reference>
<keyword evidence="7 15" id="KW-0479">Metal-binding</keyword>
<dbReference type="PANTHER" id="PTHR48085">
    <property type="entry name" value="CADMIUM/ZINC-TRANSPORTING ATPASE HMA2-RELATED"/>
    <property type="match status" value="1"/>
</dbReference>
<keyword evidence="9 15" id="KW-0067">ATP-binding</keyword>
<evidence type="ECO:0000259" key="16">
    <source>
        <dbReference type="PROSITE" id="PS50846"/>
    </source>
</evidence>
<sequence length="818" mass="90777">MKYKYKVNGLDCANCTQKLEDSLNKKEEINDCVISFATGMMTFESEYDIDDHELLSFMQSIEDEVTIENLLSNITHHEHHEEHKHDFEHEHHDECGCHHEHDHDCCGHEHHHHDHECGCGHHHEHVEDHRELTNAIKYNIVGLDCANCASKVETEIKKQSYIDDAVVNFSTQKLMVKAKNDPQLLDKLQAVVDSVEEGVTLSKEDDKKEYNKPKLFNLKENIELVEGIIIFIGAHLFTGGFSTFLYLFAYLLIGYKVILKAIKNIGHKDFLDENFLMCLATFGAIALGDYSEAIAVMLFYAIGEIFQGYAVNKTRSSISSLMDIKSEYATIVKDEQMIQVTPEEVNVGETIVVKVGEKVPLDGKVIKGNSMLDTASLTGESVPRRVEVGDEVLSGVVNLNDILYIEVTKHYADSTVSRIIDLVENSASKKAKIEKFITRFAKVYTPTVVGLAILLLIVPMIILPNQSFYTWLYRACTFLVVSCPCALVISVPLGLYAGIGKASALGVLVKGGNYLELLKDIDTVVFDKTGTLTKGEFEVVETSNDDLLEIGAYGEYMSNHPIARSIVKAYGKEIDSSRIEDFKEIAGKGLTVVIDHQHYYLGNEKYFKELNLSVLQPEKIGTMVHIACGDQYLGYIVVADVIKESTIPGIQDLKKAHVKQTVMLTGDHSTVANDIATRTGIDQVYSDLLPQDKVSQLENLMSDEHVVAFVGDGINDAPVLARSDIGIAMGGVGSDVAIEAADVVLMSDDITAIAKAIDVSHYTNFILKENVTFTLIIKIGVLILTLFGLTNMWMGVFADVGVTLIAICNSMRILYKKS</sequence>
<dbReference type="GO" id="GO:0016887">
    <property type="term" value="F:ATP hydrolysis activity"/>
    <property type="evidence" value="ECO:0007669"/>
    <property type="project" value="InterPro"/>
</dbReference>
<dbReference type="GO" id="GO:0005886">
    <property type="term" value="C:plasma membrane"/>
    <property type="evidence" value="ECO:0007669"/>
    <property type="project" value="UniProtKB-SubCell"/>
</dbReference>
<proteinExistence type="inferred from homology"/>
<evidence type="ECO:0000256" key="2">
    <source>
        <dbReference type="ARBA" id="ARBA00006024"/>
    </source>
</evidence>
<dbReference type="Pfam" id="PF00702">
    <property type="entry name" value="Hydrolase"/>
    <property type="match status" value="1"/>
</dbReference>
<organism evidence="17 18">
    <name type="scientific">Faecalibacillus faecis</name>
    <dbReference type="NCBI Taxonomy" id="1982628"/>
    <lineage>
        <taxon>Bacteria</taxon>
        <taxon>Bacillati</taxon>
        <taxon>Bacillota</taxon>
        <taxon>Erysipelotrichia</taxon>
        <taxon>Erysipelotrichales</taxon>
        <taxon>Coprobacillaceae</taxon>
        <taxon>Faecalibacillus</taxon>
    </lineage>
</organism>
<dbReference type="FunFam" id="2.70.150.10:FF:000002">
    <property type="entry name" value="Copper-transporting ATPase 1, putative"/>
    <property type="match status" value="1"/>
</dbReference>
<dbReference type="GO" id="GO:0005524">
    <property type="term" value="F:ATP binding"/>
    <property type="evidence" value="ECO:0007669"/>
    <property type="project" value="UniProtKB-UniRule"/>
</dbReference>
<dbReference type="GO" id="GO:0008551">
    <property type="term" value="F:P-type cadmium transporter activity"/>
    <property type="evidence" value="ECO:0007669"/>
    <property type="project" value="UniProtKB-EC"/>
</dbReference>
<evidence type="ECO:0000256" key="13">
    <source>
        <dbReference type="ARBA" id="ARBA00039103"/>
    </source>
</evidence>
<evidence type="ECO:0000256" key="7">
    <source>
        <dbReference type="ARBA" id="ARBA00022723"/>
    </source>
</evidence>
<evidence type="ECO:0000256" key="5">
    <source>
        <dbReference type="ARBA" id="ARBA00022553"/>
    </source>
</evidence>
<dbReference type="SUPFAM" id="SSF81665">
    <property type="entry name" value="Calcium ATPase, transmembrane domain M"/>
    <property type="match status" value="1"/>
</dbReference>
<dbReference type="Proteomes" id="UP000241201">
    <property type="component" value="Unassembled WGS sequence"/>
</dbReference>
<dbReference type="InterPro" id="IPR023299">
    <property type="entry name" value="ATPase_P-typ_cyto_dom_N"/>
</dbReference>
<dbReference type="InterPro" id="IPR059000">
    <property type="entry name" value="ATPase_P-type_domA"/>
</dbReference>
<dbReference type="SUPFAM" id="SSF81653">
    <property type="entry name" value="Calcium ATPase, transduction domain A"/>
    <property type="match status" value="1"/>
</dbReference>
<dbReference type="EMBL" id="PYLP01000002">
    <property type="protein sequence ID" value="PST41820.1"/>
    <property type="molecule type" value="Genomic_DNA"/>
</dbReference>
<dbReference type="InterPro" id="IPR036412">
    <property type="entry name" value="HAD-like_sf"/>
</dbReference>
<dbReference type="InterPro" id="IPR017969">
    <property type="entry name" value="Heavy-metal-associated_CS"/>
</dbReference>
<evidence type="ECO:0000256" key="3">
    <source>
        <dbReference type="ARBA" id="ARBA00022475"/>
    </source>
</evidence>
<dbReference type="PROSITE" id="PS00154">
    <property type="entry name" value="ATPASE_E1_E2"/>
    <property type="match status" value="1"/>
</dbReference>
<evidence type="ECO:0000256" key="1">
    <source>
        <dbReference type="ARBA" id="ARBA00004651"/>
    </source>
</evidence>
<dbReference type="CDD" id="cd00371">
    <property type="entry name" value="HMA"/>
    <property type="match status" value="2"/>
</dbReference>
<keyword evidence="6 15" id="KW-0812">Transmembrane</keyword>
<comment type="caution">
    <text evidence="17">The sequence shown here is derived from an EMBL/GenBank/DDBJ whole genome shotgun (WGS) entry which is preliminary data.</text>
</comment>
<evidence type="ECO:0000256" key="11">
    <source>
        <dbReference type="ARBA" id="ARBA00022989"/>
    </source>
</evidence>
<dbReference type="InterPro" id="IPR006121">
    <property type="entry name" value="HMA_dom"/>
</dbReference>
<dbReference type="PRINTS" id="PR00119">
    <property type="entry name" value="CATATPASE"/>
</dbReference>
<keyword evidence="11 15" id="KW-1133">Transmembrane helix</keyword>
<comment type="subcellular location">
    <subcellularLocation>
        <location evidence="1">Cell membrane</location>
        <topology evidence="1">Multi-pass membrane protein</topology>
    </subcellularLocation>
</comment>
<evidence type="ECO:0000256" key="15">
    <source>
        <dbReference type="RuleBase" id="RU362081"/>
    </source>
</evidence>
<accession>A0A2T3G2P6</accession>
<dbReference type="PROSITE" id="PS50846">
    <property type="entry name" value="HMA_2"/>
    <property type="match status" value="2"/>
</dbReference>
<dbReference type="InterPro" id="IPR044492">
    <property type="entry name" value="P_typ_ATPase_HD_dom"/>
</dbReference>
<evidence type="ECO:0000256" key="14">
    <source>
        <dbReference type="ARBA" id="ARBA00049338"/>
    </source>
</evidence>
<dbReference type="NCBIfam" id="TIGR01512">
    <property type="entry name" value="ATPase-IB2_Cd"/>
    <property type="match status" value="1"/>
</dbReference>
<evidence type="ECO:0000256" key="6">
    <source>
        <dbReference type="ARBA" id="ARBA00022692"/>
    </source>
</evidence>
<feature type="transmembrane region" description="Helical" evidence="15">
    <location>
        <begin position="796"/>
        <end position="815"/>
    </location>
</feature>
<comment type="catalytic activity">
    <reaction evidence="14">
        <text>Cd(2+)(in) + ATP + H2O = Cd(2+)(out) + ADP + phosphate + H(+)</text>
        <dbReference type="Rhea" id="RHEA:12132"/>
        <dbReference type="ChEBI" id="CHEBI:15377"/>
        <dbReference type="ChEBI" id="CHEBI:15378"/>
        <dbReference type="ChEBI" id="CHEBI:30616"/>
        <dbReference type="ChEBI" id="CHEBI:43474"/>
        <dbReference type="ChEBI" id="CHEBI:48775"/>
        <dbReference type="ChEBI" id="CHEBI:456216"/>
        <dbReference type="EC" id="7.2.2.21"/>
    </reaction>
</comment>
<evidence type="ECO:0000256" key="10">
    <source>
        <dbReference type="ARBA" id="ARBA00022967"/>
    </source>
</evidence>
<keyword evidence="10" id="KW-1278">Translocase</keyword>
<dbReference type="NCBIfam" id="TIGR01525">
    <property type="entry name" value="ATPase-IB_hvy"/>
    <property type="match status" value="1"/>
</dbReference>
<feature type="transmembrane region" description="Helical" evidence="15">
    <location>
        <begin position="228"/>
        <end position="258"/>
    </location>
</feature>
<dbReference type="AlphaFoldDB" id="A0A2T3G2P6"/>
<dbReference type="Pfam" id="PF00122">
    <property type="entry name" value="E1-E2_ATPase"/>
    <property type="match status" value="1"/>
</dbReference>
<dbReference type="Gene3D" id="2.70.150.10">
    <property type="entry name" value="Calcium-transporting ATPase, cytoplasmic transduction domain A"/>
    <property type="match status" value="1"/>
</dbReference>
<dbReference type="SFLD" id="SFLDF00027">
    <property type="entry name" value="p-type_atpase"/>
    <property type="match status" value="1"/>
</dbReference>
<dbReference type="Pfam" id="PF00403">
    <property type="entry name" value="HMA"/>
    <property type="match status" value="2"/>
</dbReference>
<feature type="transmembrane region" description="Helical" evidence="15">
    <location>
        <begin position="471"/>
        <end position="496"/>
    </location>
</feature>
<dbReference type="RefSeq" id="WP_106987333.1">
    <property type="nucleotide sequence ID" value="NZ_PYLP01000002.1"/>
</dbReference>
<evidence type="ECO:0000256" key="12">
    <source>
        <dbReference type="ARBA" id="ARBA00023136"/>
    </source>
</evidence>
<keyword evidence="5" id="KW-0597">Phosphoprotein</keyword>
<evidence type="ECO:0000256" key="9">
    <source>
        <dbReference type="ARBA" id="ARBA00022840"/>
    </source>
</evidence>
<dbReference type="SUPFAM" id="SSF56784">
    <property type="entry name" value="HAD-like"/>
    <property type="match status" value="1"/>
</dbReference>
<comment type="similarity">
    <text evidence="2 15">Belongs to the cation transport ATPase (P-type) (TC 3.A.3) family. Type IB subfamily.</text>
</comment>
<dbReference type="SFLD" id="SFLDS00003">
    <property type="entry name" value="Haloacid_Dehalogenase"/>
    <property type="match status" value="1"/>
</dbReference>
<dbReference type="Gene3D" id="3.40.50.1000">
    <property type="entry name" value="HAD superfamily/HAD-like"/>
    <property type="match status" value="1"/>
</dbReference>
<feature type="domain" description="HMA" evidence="16">
    <location>
        <begin position="134"/>
        <end position="200"/>
    </location>
</feature>
<dbReference type="PROSITE" id="PS01047">
    <property type="entry name" value="HMA_1"/>
    <property type="match status" value="2"/>
</dbReference>
<feature type="domain" description="HMA" evidence="16">
    <location>
        <begin position="1"/>
        <end position="66"/>
    </location>
</feature>
<dbReference type="InterPro" id="IPR023214">
    <property type="entry name" value="HAD_sf"/>
</dbReference>
<dbReference type="InterPro" id="IPR018303">
    <property type="entry name" value="ATPase_P-typ_P_site"/>
</dbReference>